<sequence length="96" mass="10868">MPTGSSNFDGSQLMTTVNDLSVVEVVIDNLDDDDDDPSRPHGWKLPPTLTFTRIHLTRTPPALNRTLYYDVCIAAMYRLCVHMPRSLGQNERLVHD</sequence>
<dbReference type="EMBL" id="KV429110">
    <property type="protein sequence ID" value="KZT65206.1"/>
    <property type="molecule type" value="Genomic_DNA"/>
</dbReference>
<gene>
    <name evidence="1" type="ORF">DAEQUDRAFT_731727</name>
</gene>
<proteinExistence type="predicted"/>
<evidence type="ECO:0000313" key="2">
    <source>
        <dbReference type="Proteomes" id="UP000076727"/>
    </source>
</evidence>
<organism evidence="1 2">
    <name type="scientific">Daedalea quercina L-15889</name>
    <dbReference type="NCBI Taxonomy" id="1314783"/>
    <lineage>
        <taxon>Eukaryota</taxon>
        <taxon>Fungi</taxon>
        <taxon>Dikarya</taxon>
        <taxon>Basidiomycota</taxon>
        <taxon>Agaricomycotina</taxon>
        <taxon>Agaricomycetes</taxon>
        <taxon>Polyporales</taxon>
        <taxon>Fomitopsis</taxon>
    </lineage>
</organism>
<keyword evidence="2" id="KW-1185">Reference proteome</keyword>
<reference evidence="1 2" key="1">
    <citation type="journal article" date="2016" name="Mol. Biol. Evol.">
        <title>Comparative Genomics of Early-Diverging Mushroom-Forming Fungi Provides Insights into the Origins of Lignocellulose Decay Capabilities.</title>
        <authorList>
            <person name="Nagy L.G."/>
            <person name="Riley R."/>
            <person name="Tritt A."/>
            <person name="Adam C."/>
            <person name="Daum C."/>
            <person name="Floudas D."/>
            <person name="Sun H."/>
            <person name="Yadav J.S."/>
            <person name="Pangilinan J."/>
            <person name="Larsson K.H."/>
            <person name="Matsuura K."/>
            <person name="Barry K."/>
            <person name="Labutti K."/>
            <person name="Kuo R."/>
            <person name="Ohm R.A."/>
            <person name="Bhattacharya S.S."/>
            <person name="Shirouzu T."/>
            <person name="Yoshinaga Y."/>
            <person name="Martin F.M."/>
            <person name="Grigoriev I.V."/>
            <person name="Hibbett D.S."/>
        </authorList>
    </citation>
    <scope>NUCLEOTIDE SEQUENCE [LARGE SCALE GENOMIC DNA]</scope>
    <source>
        <strain evidence="1 2">L-15889</strain>
    </source>
</reference>
<evidence type="ECO:0000313" key="1">
    <source>
        <dbReference type="EMBL" id="KZT65206.1"/>
    </source>
</evidence>
<dbReference type="AlphaFoldDB" id="A0A165M427"/>
<dbReference type="OrthoDB" id="2121828at2759"/>
<protein>
    <submittedName>
        <fullName evidence="1">Uncharacterized protein</fullName>
    </submittedName>
</protein>
<accession>A0A165M427</accession>
<name>A0A165M427_9APHY</name>
<dbReference type="Proteomes" id="UP000076727">
    <property type="component" value="Unassembled WGS sequence"/>
</dbReference>
<feature type="non-terminal residue" evidence="1">
    <location>
        <position position="96"/>
    </location>
</feature>